<keyword evidence="3" id="KW-1185">Reference proteome</keyword>
<reference evidence="3" key="1">
    <citation type="submission" date="2017-10" db="EMBL/GenBank/DDBJ databases">
        <title>Rapid genome shrinkage in a self-fertile nematode reveals novel sperm competition proteins.</title>
        <authorList>
            <person name="Yin D."/>
            <person name="Schwarz E.M."/>
            <person name="Thomas C.G."/>
            <person name="Felde R.L."/>
            <person name="Korf I.F."/>
            <person name="Cutter A.D."/>
            <person name="Schartner C.M."/>
            <person name="Ralston E.J."/>
            <person name="Meyer B.J."/>
            <person name="Haag E.S."/>
        </authorList>
    </citation>
    <scope>NUCLEOTIDE SEQUENCE [LARGE SCALE GENOMIC DNA]</scope>
    <source>
        <strain evidence="3">JU1422</strain>
    </source>
</reference>
<evidence type="ECO:0000256" key="1">
    <source>
        <dbReference type="SAM" id="Phobius"/>
    </source>
</evidence>
<comment type="caution">
    <text evidence="2">The sequence shown here is derived from an EMBL/GenBank/DDBJ whole genome shotgun (WGS) entry which is preliminary data.</text>
</comment>
<dbReference type="Proteomes" id="UP000230233">
    <property type="component" value="Chromosome III"/>
</dbReference>
<proteinExistence type="predicted"/>
<gene>
    <name evidence="2" type="primary">Cnig_chr_III.g9296</name>
    <name evidence="2" type="ORF">B9Z55_009296</name>
</gene>
<dbReference type="EMBL" id="PDUG01000003">
    <property type="protein sequence ID" value="PIC42116.1"/>
    <property type="molecule type" value="Genomic_DNA"/>
</dbReference>
<accession>A0A2G5US93</accession>
<evidence type="ECO:0008006" key="4">
    <source>
        <dbReference type="Google" id="ProtNLM"/>
    </source>
</evidence>
<protein>
    <recommendedName>
        <fullName evidence="4">7TM GPCR serpentine receptor class x (Srx) domain-containing protein</fullName>
    </recommendedName>
</protein>
<evidence type="ECO:0000313" key="2">
    <source>
        <dbReference type="EMBL" id="PIC42116.1"/>
    </source>
</evidence>
<keyword evidence="1" id="KW-0472">Membrane</keyword>
<dbReference type="AlphaFoldDB" id="A0A2G5US93"/>
<keyword evidence="1" id="KW-0812">Transmembrane</keyword>
<name>A0A2G5US93_9PELO</name>
<keyword evidence="1" id="KW-1133">Transmembrane helix</keyword>
<organism evidence="2 3">
    <name type="scientific">Caenorhabditis nigoni</name>
    <dbReference type="NCBI Taxonomy" id="1611254"/>
    <lineage>
        <taxon>Eukaryota</taxon>
        <taxon>Metazoa</taxon>
        <taxon>Ecdysozoa</taxon>
        <taxon>Nematoda</taxon>
        <taxon>Chromadorea</taxon>
        <taxon>Rhabditida</taxon>
        <taxon>Rhabditina</taxon>
        <taxon>Rhabditomorpha</taxon>
        <taxon>Rhabditoidea</taxon>
        <taxon>Rhabditidae</taxon>
        <taxon>Peloderinae</taxon>
        <taxon>Caenorhabditis</taxon>
    </lineage>
</organism>
<sequence length="72" mass="7718">MYSWIIGCKCLASHSVYLSSIIAPTPGNFPYYVLALALNIGSTYGLLGSYVGMAGILYLGVLNQFLSHNISV</sequence>
<evidence type="ECO:0000313" key="3">
    <source>
        <dbReference type="Proteomes" id="UP000230233"/>
    </source>
</evidence>
<feature type="transmembrane region" description="Helical" evidence="1">
    <location>
        <begin position="31"/>
        <end position="59"/>
    </location>
</feature>